<accession>A0A5P1ETJ5</accession>
<evidence type="ECO:0000313" key="4">
    <source>
        <dbReference type="Proteomes" id="UP000243459"/>
    </source>
</evidence>
<dbReference type="PANTHER" id="PTHR35502:SF2">
    <property type="entry name" value="PROTEIN MICROTUBULE BINDING PROTEIN 2C"/>
    <property type="match status" value="1"/>
</dbReference>
<dbReference type="EMBL" id="CM007385">
    <property type="protein sequence ID" value="ONK69365.1"/>
    <property type="molecule type" value="Genomic_DNA"/>
</dbReference>
<feature type="coiled-coil region" evidence="1">
    <location>
        <begin position="79"/>
        <end position="172"/>
    </location>
</feature>
<keyword evidence="1" id="KW-0175">Coiled coil</keyword>
<keyword evidence="4" id="KW-1185">Reference proteome</keyword>
<dbReference type="AlphaFoldDB" id="A0A5P1ETJ5"/>
<dbReference type="GO" id="GO:0008017">
    <property type="term" value="F:microtubule binding"/>
    <property type="evidence" value="ECO:0007669"/>
    <property type="project" value="InterPro"/>
</dbReference>
<reference evidence="4" key="1">
    <citation type="journal article" date="2017" name="Nat. Commun.">
        <title>The asparagus genome sheds light on the origin and evolution of a young Y chromosome.</title>
        <authorList>
            <person name="Harkess A."/>
            <person name="Zhou J."/>
            <person name="Xu C."/>
            <person name="Bowers J.E."/>
            <person name="Van der Hulst R."/>
            <person name="Ayyampalayam S."/>
            <person name="Mercati F."/>
            <person name="Riccardi P."/>
            <person name="McKain M.R."/>
            <person name="Kakrana A."/>
            <person name="Tang H."/>
            <person name="Ray J."/>
            <person name="Groenendijk J."/>
            <person name="Arikit S."/>
            <person name="Mathioni S.M."/>
            <person name="Nakano M."/>
            <person name="Shan H."/>
            <person name="Telgmann-Rauber A."/>
            <person name="Kanno A."/>
            <person name="Yue Z."/>
            <person name="Chen H."/>
            <person name="Li W."/>
            <person name="Chen Y."/>
            <person name="Xu X."/>
            <person name="Zhang Y."/>
            <person name="Luo S."/>
            <person name="Chen H."/>
            <person name="Gao J."/>
            <person name="Mao Z."/>
            <person name="Pires J.C."/>
            <person name="Luo M."/>
            <person name="Kudrna D."/>
            <person name="Wing R.A."/>
            <person name="Meyers B.C."/>
            <person name="Yi K."/>
            <person name="Kong H."/>
            <person name="Lavrijsen P."/>
            <person name="Sunseri F."/>
            <person name="Falavigna A."/>
            <person name="Ye Y."/>
            <person name="Leebens-Mack J.H."/>
            <person name="Chen G."/>
        </authorList>
    </citation>
    <scope>NUCLEOTIDE SEQUENCE [LARGE SCALE GENOMIC DNA]</scope>
    <source>
        <strain evidence="4">cv. DH0086</strain>
    </source>
</reference>
<dbReference type="Proteomes" id="UP000243459">
    <property type="component" value="Chromosome 5"/>
</dbReference>
<proteinExistence type="predicted"/>
<dbReference type="OMA" id="QWEPMIS"/>
<name>A0A5P1ETJ5_ASPOF</name>
<evidence type="ECO:0000256" key="1">
    <source>
        <dbReference type="SAM" id="Coils"/>
    </source>
</evidence>
<sequence length="264" mass="29835">MVPLVESLMDRRANSSFTRRASMVYTPTPAQLKKVSDSRSRKTTPGKKQRDNGNKLQHGNQGGSVDDCSENVQKDRFELTLLREQVDSLQRKLLEKEEALKTAEDSAKQMNMAYVSINELRHQVAEKDALIKSANSELYNAKIKLADKQAALEKLEWETKMSNRKAEELQDEFVSMDLEITALMQIFEELSKNSTAASSDDKITSLHYFEHISPIDSVDEMDLMQMEEARSHYLAALAAAKENPSDESLAIAAEARQRLQAFAF</sequence>
<dbReference type="Gramene" id="ONK69365">
    <property type="protein sequence ID" value="ONK69365"/>
    <property type="gene ID" value="A4U43_C05F22090"/>
</dbReference>
<evidence type="ECO:0000256" key="2">
    <source>
        <dbReference type="SAM" id="MobiDB-lite"/>
    </source>
</evidence>
<protein>
    <submittedName>
        <fullName evidence="3">Uncharacterized protein</fullName>
    </submittedName>
</protein>
<gene>
    <name evidence="3" type="ORF">A4U43_C05F22090</name>
</gene>
<evidence type="ECO:0000313" key="3">
    <source>
        <dbReference type="EMBL" id="ONK69365.1"/>
    </source>
</evidence>
<feature type="region of interest" description="Disordered" evidence="2">
    <location>
        <begin position="19"/>
        <end position="69"/>
    </location>
</feature>
<dbReference type="InterPro" id="IPR040289">
    <property type="entry name" value="MBP2C"/>
</dbReference>
<dbReference type="PANTHER" id="PTHR35502">
    <property type="entry name" value="PROTEIN MICROTUBULE BINDING PROTEIN 2C"/>
    <property type="match status" value="1"/>
</dbReference>
<dbReference type="GO" id="GO:0010497">
    <property type="term" value="P:plasmodesmata-mediated intercellular transport"/>
    <property type="evidence" value="ECO:0007669"/>
    <property type="project" value="InterPro"/>
</dbReference>
<organism evidence="3 4">
    <name type="scientific">Asparagus officinalis</name>
    <name type="common">Garden asparagus</name>
    <dbReference type="NCBI Taxonomy" id="4686"/>
    <lineage>
        <taxon>Eukaryota</taxon>
        <taxon>Viridiplantae</taxon>
        <taxon>Streptophyta</taxon>
        <taxon>Embryophyta</taxon>
        <taxon>Tracheophyta</taxon>
        <taxon>Spermatophyta</taxon>
        <taxon>Magnoliopsida</taxon>
        <taxon>Liliopsida</taxon>
        <taxon>Asparagales</taxon>
        <taxon>Asparagaceae</taxon>
        <taxon>Asparagoideae</taxon>
        <taxon>Asparagus</taxon>
    </lineage>
</organism>